<feature type="transmembrane region" description="Helical" evidence="1">
    <location>
        <begin position="194"/>
        <end position="216"/>
    </location>
</feature>
<evidence type="ECO:0000313" key="3">
    <source>
        <dbReference type="Proteomes" id="UP001596333"/>
    </source>
</evidence>
<keyword evidence="1" id="KW-1133">Transmembrane helix</keyword>
<evidence type="ECO:0000313" key="2">
    <source>
        <dbReference type="EMBL" id="MFC6890664.1"/>
    </source>
</evidence>
<dbReference type="RefSeq" id="WP_379770870.1">
    <property type="nucleotide sequence ID" value="NZ_JBHSXI010000023.1"/>
</dbReference>
<keyword evidence="1" id="KW-0812">Transmembrane</keyword>
<accession>A0ABD5UMP6</accession>
<evidence type="ECO:0008006" key="4">
    <source>
        <dbReference type="Google" id="ProtNLM"/>
    </source>
</evidence>
<keyword evidence="3" id="KW-1185">Reference proteome</keyword>
<feature type="transmembrane region" description="Helical" evidence="1">
    <location>
        <begin position="167"/>
        <end position="188"/>
    </location>
</feature>
<sequence length="231" mass="25231">MTGTGSDETDDDWTDVFDPVRVEQSVDYDQIENAINRFERTIDHQIDLLREIDNKAQRVVQYTAVLIGVLLTAISLIPETDSVSLADGGLIATISFSIGLVGFLIAICAAIITFLSSVQEYGLAREFGYNVSDGVFDDQTYKQAILNSYADAVAENRRVIAINAQRFGYSLAALFVGIVFSSLAGFFFLTSFSLIINVSLVGVATISVAVVTLGIFTERFLVLERDLPSDD</sequence>
<gene>
    <name evidence="2" type="ORF">ACFQEY_16875</name>
</gene>
<protein>
    <recommendedName>
        <fullName evidence="4">DUF2721 domain-containing protein</fullName>
    </recommendedName>
</protein>
<feature type="transmembrane region" description="Helical" evidence="1">
    <location>
        <begin position="90"/>
        <end position="115"/>
    </location>
</feature>
<keyword evidence="1" id="KW-0472">Membrane</keyword>
<evidence type="ECO:0000256" key="1">
    <source>
        <dbReference type="SAM" id="Phobius"/>
    </source>
</evidence>
<reference evidence="2 3" key="1">
    <citation type="journal article" date="2019" name="Int. J. Syst. Evol. Microbiol.">
        <title>The Global Catalogue of Microorganisms (GCM) 10K type strain sequencing project: providing services to taxonomists for standard genome sequencing and annotation.</title>
        <authorList>
            <consortium name="The Broad Institute Genomics Platform"/>
            <consortium name="The Broad Institute Genome Sequencing Center for Infectious Disease"/>
            <person name="Wu L."/>
            <person name="Ma J."/>
        </authorList>
    </citation>
    <scope>NUCLEOTIDE SEQUENCE [LARGE SCALE GENOMIC DNA]</scope>
    <source>
        <strain evidence="2 3">Y73</strain>
    </source>
</reference>
<feature type="transmembrane region" description="Helical" evidence="1">
    <location>
        <begin position="59"/>
        <end position="78"/>
    </location>
</feature>
<name>A0ABD5UMP6_9EURY</name>
<dbReference type="Proteomes" id="UP001596333">
    <property type="component" value="Unassembled WGS sequence"/>
</dbReference>
<dbReference type="EMBL" id="JBHSXI010000023">
    <property type="protein sequence ID" value="MFC6890664.1"/>
    <property type="molecule type" value="Genomic_DNA"/>
</dbReference>
<comment type="caution">
    <text evidence="2">The sequence shown here is derived from an EMBL/GenBank/DDBJ whole genome shotgun (WGS) entry which is preliminary data.</text>
</comment>
<dbReference type="AlphaFoldDB" id="A0ABD5UMP6"/>
<proteinExistence type="predicted"/>
<organism evidence="2 3">
    <name type="scientific">Halorubrum trueperi</name>
    <dbReference type="NCBI Taxonomy" id="2004704"/>
    <lineage>
        <taxon>Archaea</taxon>
        <taxon>Methanobacteriati</taxon>
        <taxon>Methanobacteriota</taxon>
        <taxon>Stenosarchaea group</taxon>
        <taxon>Halobacteria</taxon>
        <taxon>Halobacteriales</taxon>
        <taxon>Haloferacaceae</taxon>
        <taxon>Halorubrum</taxon>
    </lineage>
</organism>